<comment type="similarity">
    <text evidence="2">Belongs to the GSP F family.</text>
</comment>
<organism evidence="10 11">
    <name type="scientific">Pokkaliibacter plantistimulans</name>
    <dbReference type="NCBI Taxonomy" id="1635171"/>
    <lineage>
        <taxon>Bacteria</taxon>
        <taxon>Pseudomonadati</taxon>
        <taxon>Pseudomonadota</taxon>
        <taxon>Gammaproteobacteria</taxon>
        <taxon>Oceanospirillales</taxon>
        <taxon>Balneatrichaceae</taxon>
        <taxon>Pokkaliibacter</taxon>
    </lineage>
</organism>
<keyword evidence="3" id="KW-1003">Cell membrane</keyword>
<feature type="domain" description="Type II secretion system protein GspF" evidence="9">
    <location>
        <begin position="68"/>
        <end position="190"/>
    </location>
</feature>
<proteinExistence type="inferred from homology"/>
<dbReference type="PANTHER" id="PTHR30012">
    <property type="entry name" value="GENERAL SECRETION PATHWAY PROTEIN"/>
    <property type="match status" value="1"/>
</dbReference>
<keyword evidence="6 8" id="KW-1133">Transmembrane helix</keyword>
<feature type="domain" description="Type II secretion system protein GspF" evidence="9">
    <location>
        <begin position="271"/>
        <end position="392"/>
    </location>
</feature>
<evidence type="ECO:0000313" key="11">
    <source>
        <dbReference type="Proteomes" id="UP000248090"/>
    </source>
</evidence>
<gene>
    <name evidence="10" type="ORF">WH50_02095</name>
</gene>
<evidence type="ECO:0000259" key="9">
    <source>
        <dbReference type="Pfam" id="PF00482"/>
    </source>
</evidence>
<comment type="subcellular location">
    <subcellularLocation>
        <location evidence="1">Cell inner membrane</location>
        <topology evidence="1">Multi-pass membrane protein</topology>
    </subcellularLocation>
</comment>
<protein>
    <submittedName>
        <fullName evidence="10">General secretion pathway protein GspF</fullName>
    </submittedName>
</protein>
<dbReference type="EMBL" id="LAPT01000006">
    <property type="protein sequence ID" value="PXF32846.1"/>
    <property type="molecule type" value="Genomic_DNA"/>
</dbReference>
<dbReference type="InterPro" id="IPR003004">
    <property type="entry name" value="GspF/PilC"/>
</dbReference>
<dbReference type="Proteomes" id="UP000248090">
    <property type="component" value="Unassembled WGS sequence"/>
</dbReference>
<name>A0ABX5M1P1_9GAMM</name>
<reference evidence="10 11" key="1">
    <citation type="submission" date="2015-03" db="EMBL/GenBank/DDBJ databases">
        <authorList>
            <person name="Krishnan R."/>
            <person name="Midha S."/>
            <person name="Patil P.B."/>
            <person name="Rameshkumar N."/>
        </authorList>
    </citation>
    <scope>NUCLEOTIDE SEQUENCE [LARGE SCALE GENOMIC DNA]</scope>
    <source>
        <strain evidence="10 11">L1E11</strain>
    </source>
</reference>
<dbReference type="PRINTS" id="PR00812">
    <property type="entry name" value="BCTERIALGSPF"/>
</dbReference>
<keyword evidence="11" id="KW-1185">Reference proteome</keyword>
<comment type="caution">
    <text evidence="10">The sequence shown here is derived from an EMBL/GenBank/DDBJ whole genome shotgun (WGS) entry which is preliminary data.</text>
</comment>
<evidence type="ECO:0000256" key="3">
    <source>
        <dbReference type="ARBA" id="ARBA00022475"/>
    </source>
</evidence>
<dbReference type="RefSeq" id="WP_110185811.1">
    <property type="nucleotide sequence ID" value="NZ_CP177354.1"/>
</dbReference>
<feature type="transmembrane region" description="Helical" evidence="8">
    <location>
        <begin position="167"/>
        <end position="189"/>
    </location>
</feature>
<dbReference type="PANTHER" id="PTHR30012:SF7">
    <property type="entry name" value="PROTEIN TRANSPORT PROTEIN HOFC HOMOLOG"/>
    <property type="match status" value="1"/>
</dbReference>
<feature type="transmembrane region" description="Helical" evidence="8">
    <location>
        <begin position="209"/>
        <end position="236"/>
    </location>
</feature>
<evidence type="ECO:0000256" key="1">
    <source>
        <dbReference type="ARBA" id="ARBA00004429"/>
    </source>
</evidence>
<evidence type="ECO:0000313" key="10">
    <source>
        <dbReference type="EMBL" id="PXF32846.1"/>
    </source>
</evidence>
<accession>A0ABX5M1P1</accession>
<evidence type="ECO:0000256" key="7">
    <source>
        <dbReference type="ARBA" id="ARBA00023136"/>
    </source>
</evidence>
<keyword evidence="7 8" id="KW-0472">Membrane</keyword>
<dbReference type="Pfam" id="PF00482">
    <property type="entry name" value="T2SSF"/>
    <property type="match status" value="2"/>
</dbReference>
<sequence length="400" mass="44239">MALYRYRAVALNGEQQQGQMQAHSEQDVITYLQERELMVLEVSDRAGWGAWRQLGQKPAMTTTELLRWTEQLATLLAAGQTLDKALTLLASQAREPLQRLIERLRERVKGGMALSAALQEEHGIFPALYISLVQAGEASGQLDDCLRQLHDYLQRAAGLKAEVINALIYPCFLLVGVLGSLVLLLSYVVPQFVPIFTDLGVPIPAITQAILLLGSGLSDYGLIVLIFLAMLFWLLALRYRQPATRLAWQAYWLRQRGWGPLLQRIHTARLARTLGTLLHSGVPLVRALQLSREVTSNLALQQAMSEATERVKNGALLSSALAEAQLLPLLAVQMMQVGEEAGQLDEMLLKVAVLFDTEVKHSIDRFMAALTPCLTIVMTLLVALIMLSIMLPLMNLTSGL</sequence>
<dbReference type="InterPro" id="IPR018076">
    <property type="entry name" value="T2SS_GspF_dom"/>
</dbReference>
<feature type="transmembrane region" description="Helical" evidence="8">
    <location>
        <begin position="366"/>
        <end position="391"/>
    </location>
</feature>
<evidence type="ECO:0000256" key="5">
    <source>
        <dbReference type="ARBA" id="ARBA00022692"/>
    </source>
</evidence>
<dbReference type="InterPro" id="IPR042094">
    <property type="entry name" value="T2SS_GspF_sf"/>
</dbReference>
<dbReference type="Gene3D" id="1.20.81.30">
    <property type="entry name" value="Type II secretion system (T2SS), domain F"/>
    <property type="match status" value="2"/>
</dbReference>
<keyword evidence="4" id="KW-0997">Cell inner membrane</keyword>
<evidence type="ECO:0000256" key="4">
    <source>
        <dbReference type="ARBA" id="ARBA00022519"/>
    </source>
</evidence>
<evidence type="ECO:0000256" key="6">
    <source>
        <dbReference type="ARBA" id="ARBA00022989"/>
    </source>
</evidence>
<evidence type="ECO:0000256" key="2">
    <source>
        <dbReference type="ARBA" id="ARBA00005745"/>
    </source>
</evidence>
<evidence type="ECO:0000256" key="8">
    <source>
        <dbReference type="SAM" id="Phobius"/>
    </source>
</evidence>
<keyword evidence="5 8" id="KW-0812">Transmembrane</keyword>